<gene>
    <name evidence="7" type="ORF">HLB16_13955</name>
    <name evidence="8" type="ORF">NDR89_15240</name>
</gene>
<dbReference type="AlphaFoldDB" id="A0A6N1BP39"/>
<dbReference type="EMBL" id="CP098736">
    <property type="protein sequence ID" value="USE81078.1"/>
    <property type="molecule type" value="Genomic_DNA"/>
</dbReference>
<keyword evidence="4" id="KW-0690">Ribosome biogenesis</keyword>
<evidence type="ECO:0000256" key="4">
    <source>
        <dbReference type="ARBA" id="ARBA00022517"/>
    </source>
</evidence>
<evidence type="ECO:0000313" key="9">
    <source>
        <dbReference type="Proteomes" id="UP000542973"/>
    </source>
</evidence>
<accession>A0A6N1BP39</accession>
<dbReference type="GO" id="GO:0005829">
    <property type="term" value="C:cytosol"/>
    <property type="evidence" value="ECO:0007669"/>
    <property type="project" value="TreeGrafter"/>
</dbReference>
<evidence type="ECO:0000256" key="1">
    <source>
        <dbReference type="ARBA" id="ARBA00002868"/>
    </source>
</evidence>
<evidence type="ECO:0000313" key="8">
    <source>
        <dbReference type="EMBL" id="USE81078.1"/>
    </source>
</evidence>
<feature type="compositionally biased region" description="Acidic residues" evidence="6">
    <location>
        <begin position="171"/>
        <end position="180"/>
    </location>
</feature>
<sequence length="198" mass="21530">MTQPIDLQAFDLFEFCRSSGSAAGEIAARELPRIIAETSAEAPASAPDERFRYTMSGSAQDEAAEPGKPARRRLFLDLAVQGSMWLNCQRCLAVYAEPISTATRFEVVASEAEADAAPMDDDEIDVIAGSRRFDLLALIEDEILLSLPVAPKHEVCPEVHESLVTGADGSVEPEPEDEQEEEKRPSPFAALASLKTKH</sequence>
<evidence type="ECO:0000313" key="10">
    <source>
        <dbReference type="Proteomes" id="UP001056648"/>
    </source>
</evidence>
<dbReference type="Proteomes" id="UP000542973">
    <property type="component" value="Unassembled WGS sequence"/>
</dbReference>
<evidence type="ECO:0000313" key="7">
    <source>
        <dbReference type="EMBL" id="NNH11980.1"/>
    </source>
</evidence>
<evidence type="ECO:0000256" key="3">
    <source>
        <dbReference type="ARBA" id="ARBA00015716"/>
    </source>
</evidence>
<proteinExistence type="inferred from homology"/>
<evidence type="ECO:0000256" key="6">
    <source>
        <dbReference type="SAM" id="MobiDB-lite"/>
    </source>
</evidence>
<keyword evidence="10" id="KW-1185">Reference proteome</keyword>
<feature type="region of interest" description="Disordered" evidence="6">
    <location>
        <begin position="160"/>
        <end position="198"/>
    </location>
</feature>
<evidence type="ECO:0000256" key="2">
    <source>
        <dbReference type="ARBA" id="ARBA00010740"/>
    </source>
</evidence>
<protein>
    <recommendedName>
        <fullName evidence="3">Large ribosomal RNA subunit accumulation protein YceD</fullName>
    </recommendedName>
    <alternativeName>
        <fullName evidence="5">23S rRNA accumulation protein YceD</fullName>
    </alternativeName>
</protein>
<dbReference type="EMBL" id="JABEMD010000021">
    <property type="protein sequence ID" value="NNH11980.1"/>
    <property type="molecule type" value="Genomic_DNA"/>
</dbReference>
<reference evidence="8" key="2">
    <citation type="submission" date="2022-06" db="EMBL/GenBank/DDBJ databases">
        <title>Complete genome sequence and characterization of Cupriavidus gilardii QJ1 isolated from contaminating cells.</title>
        <authorList>
            <person name="Qi J."/>
        </authorList>
    </citation>
    <scope>NUCLEOTIDE SEQUENCE</scope>
    <source>
        <strain evidence="8">QJ1</strain>
    </source>
</reference>
<organism evidence="7 9">
    <name type="scientific">Cupriavidus gilardii</name>
    <dbReference type="NCBI Taxonomy" id="82541"/>
    <lineage>
        <taxon>Bacteria</taxon>
        <taxon>Pseudomonadati</taxon>
        <taxon>Pseudomonadota</taxon>
        <taxon>Betaproteobacteria</taxon>
        <taxon>Burkholderiales</taxon>
        <taxon>Burkholderiaceae</taxon>
        <taxon>Cupriavidus</taxon>
    </lineage>
</organism>
<comment type="function">
    <text evidence="1">Plays a role in synthesis, processing and/or stability of 23S rRNA.</text>
</comment>
<dbReference type="InterPro" id="IPR003772">
    <property type="entry name" value="YceD"/>
</dbReference>
<dbReference type="InterPro" id="IPR039255">
    <property type="entry name" value="YceD_bac"/>
</dbReference>
<evidence type="ECO:0000256" key="5">
    <source>
        <dbReference type="ARBA" id="ARBA00031841"/>
    </source>
</evidence>
<dbReference type="RefSeq" id="WP_053822168.1">
    <property type="nucleotide sequence ID" value="NZ_BAAAEB010000015.1"/>
</dbReference>
<dbReference type="GO" id="GO:0042254">
    <property type="term" value="P:ribosome biogenesis"/>
    <property type="evidence" value="ECO:0007669"/>
    <property type="project" value="UniProtKB-KW"/>
</dbReference>
<dbReference type="Pfam" id="PF02620">
    <property type="entry name" value="YceD"/>
    <property type="match status" value="1"/>
</dbReference>
<dbReference type="PANTHER" id="PTHR38099:SF1">
    <property type="entry name" value="LARGE RIBOSOMAL RNA SUBUNIT ACCUMULATION PROTEIN YCED"/>
    <property type="match status" value="1"/>
</dbReference>
<dbReference type="GeneID" id="70690631"/>
<dbReference type="Proteomes" id="UP001056648">
    <property type="component" value="Chromosome 2"/>
</dbReference>
<dbReference type="PANTHER" id="PTHR38099">
    <property type="entry name" value="LARGE RIBOSOMAL RNA SUBUNIT ACCUMULATION PROTEIN YCED"/>
    <property type="match status" value="1"/>
</dbReference>
<name>A0A6N1BP39_9BURK</name>
<reference evidence="7 9" key="1">
    <citation type="submission" date="2020-05" db="EMBL/GenBank/DDBJ databases">
        <title>MicrobeNet Type strains.</title>
        <authorList>
            <person name="Nicholson A.C."/>
        </authorList>
    </citation>
    <scope>NUCLEOTIDE SEQUENCE [LARGE SCALE GENOMIC DNA]</scope>
    <source>
        <strain evidence="7 9">ATCC 700815</strain>
    </source>
</reference>
<comment type="similarity">
    <text evidence="2">Belongs to the DUF177 domain family.</text>
</comment>